<dbReference type="GO" id="GO:0003677">
    <property type="term" value="F:DNA binding"/>
    <property type="evidence" value="ECO:0007669"/>
    <property type="project" value="UniProtKB-KW"/>
</dbReference>
<dbReference type="SUPFAM" id="SSF52172">
    <property type="entry name" value="CheY-like"/>
    <property type="match status" value="1"/>
</dbReference>
<dbReference type="CDD" id="cd06170">
    <property type="entry name" value="LuxR_C_like"/>
    <property type="match status" value="1"/>
</dbReference>
<feature type="domain" description="Response regulatory" evidence="8">
    <location>
        <begin position="6"/>
        <end position="120"/>
    </location>
</feature>
<dbReference type="InterPro" id="IPR000792">
    <property type="entry name" value="Tscrpt_reg_LuxR_C"/>
</dbReference>
<dbReference type="FunFam" id="3.40.50.2300:FF:000018">
    <property type="entry name" value="DNA-binding transcriptional regulator NtrC"/>
    <property type="match status" value="1"/>
</dbReference>
<dbReference type="PANTHER" id="PTHR44688">
    <property type="entry name" value="DNA-BINDING TRANSCRIPTIONAL ACTIVATOR DEVR_DOSR"/>
    <property type="match status" value="1"/>
</dbReference>
<dbReference type="Pfam" id="PF00196">
    <property type="entry name" value="GerE"/>
    <property type="match status" value="1"/>
</dbReference>
<dbReference type="InterPro" id="IPR016032">
    <property type="entry name" value="Sig_transdc_resp-reg_C-effctor"/>
</dbReference>
<evidence type="ECO:0000256" key="2">
    <source>
        <dbReference type="ARBA" id="ARBA00023012"/>
    </source>
</evidence>
<keyword evidence="2" id="KW-0902">Two-component regulatory system</keyword>
<keyword evidence="4 9" id="KW-0238">DNA-binding</keyword>
<sequence>MGRVRNIYIVDDDPSVTEALGLFLTTEGFSVRRHASARSLLESLKEEESGCVVTDMRMPEMTGLELIQAMKAQGVSMPVILVTAYADVPLAVQAMKLGAVELLEKPFDYEALLRTIREALQQTHADEERRAKTQSILKRFATLTKREKEVLAGLLKGRSNKLIAHDLGISMRTVEVHRGTLMMKMDAKSLPELVQLALVVPPEELSGAPD</sequence>
<dbReference type="InterPro" id="IPR036388">
    <property type="entry name" value="WH-like_DNA-bd_sf"/>
</dbReference>
<proteinExistence type="predicted"/>
<evidence type="ECO:0000256" key="3">
    <source>
        <dbReference type="ARBA" id="ARBA00023015"/>
    </source>
</evidence>
<dbReference type="Pfam" id="PF00072">
    <property type="entry name" value="Response_reg"/>
    <property type="match status" value="1"/>
</dbReference>
<keyword evidence="10" id="KW-1185">Reference proteome</keyword>
<evidence type="ECO:0000256" key="6">
    <source>
        <dbReference type="PROSITE-ProRule" id="PRU00169"/>
    </source>
</evidence>
<dbReference type="STRING" id="655015.B1812_09250"/>
<dbReference type="SMART" id="SM00421">
    <property type="entry name" value="HTH_LUXR"/>
    <property type="match status" value="1"/>
</dbReference>
<dbReference type="InterPro" id="IPR011006">
    <property type="entry name" value="CheY-like_superfamily"/>
</dbReference>
<dbReference type="RefSeq" id="WP_085771328.1">
    <property type="nucleotide sequence ID" value="NZ_AP027149.1"/>
</dbReference>
<keyword evidence="1 6" id="KW-0597">Phosphoprotein</keyword>
<dbReference type="PROSITE" id="PS50110">
    <property type="entry name" value="RESPONSE_REGULATORY"/>
    <property type="match status" value="1"/>
</dbReference>
<dbReference type="GO" id="GO:0006355">
    <property type="term" value="P:regulation of DNA-templated transcription"/>
    <property type="evidence" value="ECO:0007669"/>
    <property type="project" value="InterPro"/>
</dbReference>
<gene>
    <name evidence="9" type="primary">fixJ</name>
    <name evidence="9" type="ORF">B1812_09250</name>
</gene>
<dbReference type="Proteomes" id="UP000193978">
    <property type="component" value="Chromosome"/>
</dbReference>
<evidence type="ECO:0000313" key="9">
    <source>
        <dbReference type="EMBL" id="ARN81236.1"/>
    </source>
</evidence>
<keyword evidence="5" id="KW-0804">Transcription</keyword>
<evidence type="ECO:0000259" key="8">
    <source>
        <dbReference type="PROSITE" id="PS50110"/>
    </source>
</evidence>
<dbReference type="SUPFAM" id="SSF46894">
    <property type="entry name" value="C-terminal effector domain of the bipartite response regulators"/>
    <property type="match status" value="1"/>
</dbReference>
<evidence type="ECO:0000256" key="5">
    <source>
        <dbReference type="ARBA" id="ARBA00023163"/>
    </source>
</evidence>
<dbReference type="Gene3D" id="3.40.50.2300">
    <property type="match status" value="1"/>
</dbReference>
<organism evidence="9 10">
    <name type="scientific">Methylocystis bryophila</name>
    <dbReference type="NCBI Taxonomy" id="655015"/>
    <lineage>
        <taxon>Bacteria</taxon>
        <taxon>Pseudomonadati</taxon>
        <taxon>Pseudomonadota</taxon>
        <taxon>Alphaproteobacteria</taxon>
        <taxon>Hyphomicrobiales</taxon>
        <taxon>Methylocystaceae</taxon>
        <taxon>Methylocystis</taxon>
    </lineage>
</organism>
<evidence type="ECO:0000256" key="1">
    <source>
        <dbReference type="ARBA" id="ARBA00022553"/>
    </source>
</evidence>
<evidence type="ECO:0000256" key="4">
    <source>
        <dbReference type="ARBA" id="ARBA00023125"/>
    </source>
</evidence>
<evidence type="ECO:0000313" key="10">
    <source>
        <dbReference type="Proteomes" id="UP000193978"/>
    </source>
</evidence>
<dbReference type="KEGG" id="mbry:B1812_09250"/>
<reference evidence="9 10" key="1">
    <citation type="submission" date="2017-02" db="EMBL/GenBank/DDBJ databases">
        <authorList>
            <person name="Peterson S.W."/>
        </authorList>
    </citation>
    <scope>NUCLEOTIDE SEQUENCE [LARGE SCALE GENOMIC DNA]</scope>
    <source>
        <strain evidence="9 10">S285</strain>
    </source>
</reference>
<feature type="domain" description="HTH luxR-type" evidence="7">
    <location>
        <begin position="136"/>
        <end position="201"/>
    </location>
</feature>
<dbReference type="PROSITE" id="PS50043">
    <property type="entry name" value="HTH_LUXR_2"/>
    <property type="match status" value="1"/>
</dbReference>
<keyword evidence="3" id="KW-0805">Transcription regulation</keyword>
<dbReference type="OrthoDB" id="9782655at2"/>
<dbReference type="Gene3D" id="1.10.10.10">
    <property type="entry name" value="Winged helix-like DNA-binding domain superfamily/Winged helix DNA-binding domain"/>
    <property type="match status" value="1"/>
</dbReference>
<dbReference type="InterPro" id="IPR001789">
    <property type="entry name" value="Sig_transdc_resp-reg_receiver"/>
</dbReference>
<feature type="modified residue" description="4-aspartylphosphate" evidence="6">
    <location>
        <position position="55"/>
    </location>
</feature>
<accession>A0A1W6MUP7</accession>
<dbReference type="PANTHER" id="PTHR44688:SF16">
    <property type="entry name" value="DNA-BINDING TRANSCRIPTIONAL ACTIVATOR DEVR_DOSR"/>
    <property type="match status" value="1"/>
</dbReference>
<dbReference type="SMART" id="SM00448">
    <property type="entry name" value="REC"/>
    <property type="match status" value="1"/>
</dbReference>
<protein>
    <submittedName>
        <fullName evidence="9">DNA-binding response regulator</fullName>
    </submittedName>
</protein>
<evidence type="ECO:0000259" key="7">
    <source>
        <dbReference type="PROSITE" id="PS50043"/>
    </source>
</evidence>
<dbReference type="GO" id="GO:0000160">
    <property type="term" value="P:phosphorelay signal transduction system"/>
    <property type="evidence" value="ECO:0007669"/>
    <property type="project" value="UniProtKB-KW"/>
</dbReference>
<dbReference type="PRINTS" id="PR00038">
    <property type="entry name" value="HTHLUXR"/>
</dbReference>
<dbReference type="EMBL" id="CP019948">
    <property type="protein sequence ID" value="ARN81236.1"/>
    <property type="molecule type" value="Genomic_DNA"/>
</dbReference>
<name>A0A1W6MUP7_9HYPH</name>
<dbReference type="AlphaFoldDB" id="A0A1W6MUP7"/>